<dbReference type="InterPro" id="IPR007175">
    <property type="entry name" value="Rpr2/Snm1/Rpp21"/>
</dbReference>
<evidence type="ECO:0000313" key="3">
    <source>
        <dbReference type="Proteomes" id="UP001286456"/>
    </source>
</evidence>
<reference evidence="2" key="2">
    <citation type="submission" date="2023-06" db="EMBL/GenBank/DDBJ databases">
        <authorList>
            <consortium name="Lawrence Berkeley National Laboratory"/>
            <person name="Haridas S."/>
            <person name="Hensen N."/>
            <person name="Bonometti L."/>
            <person name="Westerberg I."/>
            <person name="Brannstrom I.O."/>
            <person name="Guillou S."/>
            <person name="Cros-Aarteil S."/>
            <person name="Calhoun S."/>
            <person name="Kuo A."/>
            <person name="Mondo S."/>
            <person name="Pangilinan J."/>
            <person name="Riley R."/>
            <person name="Labutti K."/>
            <person name="Andreopoulos B."/>
            <person name="Lipzen A."/>
            <person name="Chen C."/>
            <person name="Yanf M."/>
            <person name="Daum C."/>
            <person name="Ng V."/>
            <person name="Clum A."/>
            <person name="Steindorff A."/>
            <person name="Ohm R."/>
            <person name="Martin F."/>
            <person name="Silar P."/>
            <person name="Natvig D."/>
            <person name="Lalanne C."/>
            <person name="Gautier V."/>
            <person name="Ament-Velasquez S.L."/>
            <person name="Kruys A."/>
            <person name="Hutchinson M.I."/>
            <person name="Powell A.J."/>
            <person name="Barry K."/>
            <person name="Miller A.N."/>
            <person name="Grigoriev I.V."/>
            <person name="Debuchy R."/>
            <person name="Gladieux P."/>
            <person name="Thoren M.H."/>
            <person name="Johannesson H."/>
        </authorList>
    </citation>
    <scope>NUCLEOTIDE SEQUENCE</scope>
    <source>
        <strain evidence="2">SMH4131-1</strain>
    </source>
</reference>
<reference evidence="2" key="1">
    <citation type="journal article" date="2023" name="Mol. Phylogenet. Evol.">
        <title>Genome-scale phylogeny and comparative genomics of the fungal order Sordariales.</title>
        <authorList>
            <person name="Hensen N."/>
            <person name="Bonometti L."/>
            <person name="Westerberg I."/>
            <person name="Brannstrom I.O."/>
            <person name="Guillou S."/>
            <person name="Cros-Aarteil S."/>
            <person name="Calhoun S."/>
            <person name="Haridas S."/>
            <person name="Kuo A."/>
            <person name="Mondo S."/>
            <person name="Pangilinan J."/>
            <person name="Riley R."/>
            <person name="LaButti K."/>
            <person name="Andreopoulos B."/>
            <person name="Lipzen A."/>
            <person name="Chen C."/>
            <person name="Yan M."/>
            <person name="Daum C."/>
            <person name="Ng V."/>
            <person name="Clum A."/>
            <person name="Steindorff A."/>
            <person name="Ohm R.A."/>
            <person name="Martin F."/>
            <person name="Silar P."/>
            <person name="Natvig D.O."/>
            <person name="Lalanne C."/>
            <person name="Gautier V."/>
            <person name="Ament-Velasquez S.L."/>
            <person name="Kruys A."/>
            <person name="Hutchinson M.I."/>
            <person name="Powell A.J."/>
            <person name="Barry K."/>
            <person name="Miller A.N."/>
            <person name="Grigoriev I.V."/>
            <person name="Debuchy R."/>
            <person name="Gladieux P."/>
            <person name="Hiltunen Thoren M."/>
            <person name="Johannesson H."/>
        </authorList>
    </citation>
    <scope>NUCLEOTIDE SEQUENCE</scope>
    <source>
        <strain evidence="2">SMH4131-1</strain>
    </source>
</reference>
<sequence length="205" mass="21912">MASVDISPTLNFLTDAGHLLATTAPEISAFLMIQRNNLMFENELPPPSDFQRQHVCTCCGHIMILGHGSSLTIKPKHAAARRKNHRSAQHRRVKETREATPSSGPTKQFACGPCGRLTEIKLPAPSRISRRKAKTQKAAQATGATTGTAPTTSAAPVAPSSLAQSANASSKKRAKSRKAGLQALLEQKNASRSGFGLSLSDFMQK</sequence>
<keyword evidence="3" id="KW-1185">Reference proteome</keyword>
<name>A0AAE0I9P5_9PEZI</name>
<dbReference type="PANTHER" id="PTHR14742:SF3">
    <property type="entry name" value="RIBONUCLEASE MRP PROTEIN SUBUNIT SNM1"/>
    <property type="match status" value="1"/>
</dbReference>
<feature type="compositionally biased region" description="Basic residues" evidence="1">
    <location>
        <begin position="77"/>
        <end position="94"/>
    </location>
</feature>
<dbReference type="AlphaFoldDB" id="A0AAE0I9P5"/>
<evidence type="ECO:0000313" key="2">
    <source>
        <dbReference type="EMBL" id="KAK3320910.1"/>
    </source>
</evidence>
<dbReference type="GO" id="GO:0008033">
    <property type="term" value="P:tRNA processing"/>
    <property type="evidence" value="ECO:0007669"/>
    <property type="project" value="TreeGrafter"/>
</dbReference>
<protein>
    <submittedName>
        <fullName evidence="2">Uncharacterized protein</fullName>
    </submittedName>
</protein>
<dbReference type="EMBL" id="JAUEPO010000005">
    <property type="protein sequence ID" value="KAK3320910.1"/>
    <property type="molecule type" value="Genomic_DNA"/>
</dbReference>
<feature type="compositionally biased region" description="Low complexity" evidence="1">
    <location>
        <begin position="136"/>
        <end position="169"/>
    </location>
</feature>
<comment type="caution">
    <text evidence="2">The sequence shown here is derived from an EMBL/GenBank/DDBJ whole genome shotgun (WGS) entry which is preliminary data.</text>
</comment>
<evidence type="ECO:0000256" key="1">
    <source>
        <dbReference type="SAM" id="MobiDB-lite"/>
    </source>
</evidence>
<dbReference type="PANTHER" id="PTHR14742">
    <property type="entry name" value="RIBONUCLEASE P SUBUNIT P21"/>
    <property type="match status" value="1"/>
</dbReference>
<organism evidence="2 3">
    <name type="scientific">Cercophora scortea</name>
    <dbReference type="NCBI Taxonomy" id="314031"/>
    <lineage>
        <taxon>Eukaryota</taxon>
        <taxon>Fungi</taxon>
        <taxon>Dikarya</taxon>
        <taxon>Ascomycota</taxon>
        <taxon>Pezizomycotina</taxon>
        <taxon>Sordariomycetes</taxon>
        <taxon>Sordariomycetidae</taxon>
        <taxon>Sordariales</taxon>
        <taxon>Lasiosphaeriaceae</taxon>
        <taxon>Cercophora</taxon>
    </lineage>
</organism>
<dbReference type="GO" id="GO:0005655">
    <property type="term" value="C:nucleolar ribonuclease P complex"/>
    <property type="evidence" value="ECO:0007669"/>
    <property type="project" value="TreeGrafter"/>
</dbReference>
<accession>A0AAE0I9P5</accession>
<dbReference type="Pfam" id="PF04032">
    <property type="entry name" value="Rpr2"/>
    <property type="match status" value="1"/>
</dbReference>
<gene>
    <name evidence="2" type="ORF">B0T19DRAFT_252548</name>
</gene>
<feature type="region of interest" description="Disordered" evidence="1">
    <location>
        <begin position="77"/>
        <end position="187"/>
    </location>
</feature>
<proteinExistence type="predicted"/>
<dbReference type="Proteomes" id="UP001286456">
    <property type="component" value="Unassembled WGS sequence"/>
</dbReference>